<reference evidence="2" key="1">
    <citation type="submission" date="2014-07" db="EMBL/GenBank/DDBJ databases">
        <authorList>
            <person name="Martin A.A"/>
            <person name="De Silva N."/>
        </authorList>
    </citation>
    <scope>NUCLEOTIDE SEQUENCE</scope>
</reference>
<evidence type="ECO:0000259" key="1">
    <source>
        <dbReference type="Pfam" id="PF00651"/>
    </source>
</evidence>
<dbReference type="InterPro" id="IPR000210">
    <property type="entry name" value="BTB/POZ_dom"/>
</dbReference>
<protein>
    <submittedName>
        <fullName evidence="3">BTB domain-containing protein</fullName>
    </submittedName>
</protein>
<feature type="domain" description="BTB" evidence="1">
    <location>
        <begin position="9"/>
        <end position="69"/>
    </location>
</feature>
<dbReference type="Proteomes" id="UP000035680">
    <property type="component" value="Unassembled WGS sequence"/>
</dbReference>
<dbReference type="WBParaSite" id="SVE_1907800.1">
    <property type="protein sequence ID" value="SVE_1907800.1"/>
    <property type="gene ID" value="SVE_1907800"/>
</dbReference>
<evidence type="ECO:0000313" key="2">
    <source>
        <dbReference type="Proteomes" id="UP000035680"/>
    </source>
</evidence>
<sequence length="70" mass="8025">MDTNLTKSKLNSVAIREEVEFPVVEKMIEYLYEAKVPSDASHEEIKQLLNLANTYGINCLKFVCEDMLKS</sequence>
<organism evidence="2 3">
    <name type="scientific">Strongyloides venezuelensis</name>
    <name type="common">Threadworm</name>
    <dbReference type="NCBI Taxonomy" id="75913"/>
    <lineage>
        <taxon>Eukaryota</taxon>
        <taxon>Metazoa</taxon>
        <taxon>Ecdysozoa</taxon>
        <taxon>Nematoda</taxon>
        <taxon>Chromadorea</taxon>
        <taxon>Rhabditida</taxon>
        <taxon>Tylenchina</taxon>
        <taxon>Panagrolaimomorpha</taxon>
        <taxon>Strongyloidoidea</taxon>
        <taxon>Strongyloididae</taxon>
        <taxon>Strongyloides</taxon>
    </lineage>
</organism>
<dbReference type="InterPro" id="IPR011333">
    <property type="entry name" value="SKP1/BTB/POZ_sf"/>
</dbReference>
<reference evidence="3" key="2">
    <citation type="submission" date="2015-08" db="UniProtKB">
        <authorList>
            <consortium name="WormBaseParasite"/>
        </authorList>
    </citation>
    <scope>IDENTIFICATION</scope>
</reference>
<evidence type="ECO:0000313" key="3">
    <source>
        <dbReference type="WBParaSite" id="SVE_1907800.1"/>
    </source>
</evidence>
<dbReference type="SUPFAM" id="SSF54695">
    <property type="entry name" value="POZ domain"/>
    <property type="match status" value="1"/>
</dbReference>
<dbReference type="AlphaFoldDB" id="A0A0K0G2X7"/>
<accession>A0A0K0G2X7</accession>
<dbReference type="Gene3D" id="3.30.710.10">
    <property type="entry name" value="Potassium Channel Kv1.1, Chain A"/>
    <property type="match status" value="1"/>
</dbReference>
<proteinExistence type="predicted"/>
<keyword evidence="2" id="KW-1185">Reference proteome</keyword>
<dbReference type="Pfam" id="PF00651">
    <property type="entry name" value="BTB"/>
    <property type="match status" value="1"/>
</dbReference>
<name>A0A0K0G2X7_STRVS</name>